<evidence type="ECO:0000313" key="3">
    <source>
        <dbReference type="Proteomes" id="UP000501939"/>
    </source>
</evidence>
<gene>
    <name evidence="2" type="ORF">G8D99_12670</name>
</gene>
<sequence length="94" mass="10467">MKAFILNFAKVIEHNAKIYASIIVGLVACLLLLVGEAVHVQVLVESMTGQNHQAIAQAVEPLTMRYSLTRYALMALAMVWSISEYKKTKKKFGL</sequence>
<dbReference type="RefSeq" id="WP_166326479.1">
    <property type="nucleotide sequence ID" value="NZ_CP049916.1"/>
</dbReference>
<feature type="transmembrane region" description="Helical" evidence="1">
    <location>
        <begin position="64"/>
        <end position="82"/>
    </location>
</feature>
<keyword evidence="1" id="KW-0472">Membrane</keyword>
<proteinExistence type="predicted"/>
<dbReference type="AlphaFoldDB" id="A0A6G8S751"/>
<accession>A0A6G8S751</accession>
<name>A0A6G8S751_9GAMM</name>
<organism evidence="2 3">
    <name type="scientific">Acinetobacter lanii</name>
    <dbReference type="NCBI Taxonomy" id="2715163"/>
    <lineage>
        <taxon>Bacteria</taxon>
        <taxon>Pseudomonadati</taxon>
        <taxon>Pseudomonadota</taxon>
        <taxon>Gammaproteobacteria</taxon>
        <taxon>Moraxellales</taxon>
        <taxon>Moraxellaceae</taxon>
        <taxon>Acinetobacter</taxon>
    </lineage>
</organism>
<dbReference type="PROSITE" id="PS51257">
    <property type="entry name" value="PROKAR_LIPOPROTEIN"/>
    <property type="match status" value="1"/>
</dbReference>
<evidence type="ECO:0000313" key="2">
    <source>
        <dbReference type="EMBL" id="QIO09773.1"/>
    </source>
</evidence>
<dbReference type="KEGG" id="alj:G8D99_12670"/>
<keyword evidence="1" id="KW-0812">Transmembrane</keyword>
<dbReference type="EMBL" id="CP049916">
    <property type="protein sequence ID" value="QIO09773.1"/>
    <property type="molecule type" value="Genomic_DNA"/>
</dbReference>
<reference evidence="2 3" key="1">
    <citation type="submission" date="2020-03" db="EMBL/GenBank/DDBJ databases">
        <authorList>
            <person name="Zhu W."/>
        </authorList>
    </citation>
    <scope>NUCLEOTIDE SEQUENCE [LARGE SCALE GENOMIC DNA]</scope>
    <source>
        <strain evidence="2 3">185</strain>
    </source>
</reference>
<dbReference type="Proteomes" id="UP000501939">
    <property type="component" value="Chromosome"/>
</dbReference>
<feature type="transmembrane region" description="Helical" evidence="1">
    <location>
        <begin position="20"/>
        <end position="44"/>
    </location>
</feature>
<protein>
    <submittedName>
        <fullName evidence="2">Uncharacterized protein</fullName>
    </submittedName>
</protein>
<evidence type="ECO:0000256" key="1">
    <source>
        <dbReference type="SAM" id="Phobius"/>
    </source>
</evidence>
<keyword evidence="1" id="KW-1133">Transmembrane helix</keyword>
<keyword evidence="3" id="KW-1185">Reference proteome</keyword>